<dbReference type="EMBL" id="DS016987">
    <property type="protein sequence ID" value="KMU84990.1"/>
    <property type="molecule type" value="Genomic_DNA"/>
</dbReference>
<dbReference type="AlphaFoldDB" id="A0A0J8RIN8"/>
<sequence length="175" mass="19739">MECEYVSEDKSMECPSWTLLVEVSVQNTSSKRDSTLHIFSLCLLSSLIMRLQSLIAVALSLGFTLFAVSLPLSPKRSIHSPNERRPVTYPVVQVGRWLGPQLDSGSPNVNTGAYTRPFPLRRPNLHRDHTSIVVEWCNDDEILQPLHSYEDNVESRADNPKEPNDNRDGLLVNPK</sequence>
<accession>A0A0J8RIN8</accession>
<name>A0A0J8RIN8_COCIT</name>
<keyword evidence="2" id="KW-0812">Transmembrane</keyword>
<gene>
    <name evidence="3" type="ORF">CIHG_02773</name>
</gene>
<protein>
    <submittedName>
        <fullName evidence="3">Uncharacterized protein</fullName>
    </submittedName>
</protein>
<reference evidence="4" key="1">
    <citation type="journal article" date="2010" name="Genome Res.">
        <title>Population genomic sequencing of Coccidioides fungi reveals recent hybridization and transposon control.</title>
        <authorList>
            <person name="Neafsey D.E."/>
            <person name="Barker B.M."/>
            <person name="Sharpton T.J."/>
            <person name="Stajich J.E."/>
            <person name="Park D.J."/>
            <person name="Whiston E."/>
            <person name="Hung C.-Y."/>
            <person name="McMahan C."/>
            <person name="White J."/>
            <person name="Sykes S."/>
            <person name="Heiman D."/>
            <person name="Young S."/>
            <person name="Zeng Q."/>
            <person name="Abouelleil A."/>
            <person name="Aftuck L."/>
            <person name="Bessette D."/>
            <person name="Brown A."/>
            <person name="FitzGerald M."/>
            <person name="Lui A."/>
            <person name="Macdonald J.P."/>
            <person name="Priest M."/>
            <person name="Orbach M.J."/>
            <person name="Galgiani J.N."/>
            <person name="Kirkland T.N."/>
            <person name="Cole G.T."/>
            <person name="Birren B.W."/>
            <person name="Henn M.R."/>
            <person name="Taylor J.W."/>
            <person name="Rounsley S.D."/>
        </authorList>
    </citation>
    <scope>NUCLEOTIDE SEQUENCE [LARGE SCALE GENOMIC DNA]</scope>
    <source>
        <strain evidence="4">H538.4</strain>
    </source>
</reference>
<organism evidence="3 4">
    <name type="scientific">Coccidioides immitis H538.4</name>
    <dbReference type="NCBI Taxonomy" id="396776"/>
    <lineage>
        <taxon>Eukaryota</taxon>
        <taxon>Fungi</taxon>
        <taxon>Dikarya</taxon>
        <taxon>Ascomycota</taxon>
        <taxon>Pezizomycotina</taxon>
        <taxon>Eurotiomycetes</taxon>
        <taxon>Eurotiomycetidae</taxon>
        <taxon>Onygenales</taxon>
        <taxon>Onygenaceae</taxon>
        <taxon>Coccidioides</taxon>
    </lineage>
</organism>
<evidence type="ECO:0000256" key="1">
    <source>
        <dbReference type="SAM" id="MobiDB-lite"/>
    </source>
</evidence>
<keyword evidence="2" id="KW-1133">Transmembrane helix</keyword>
<feature type="transmembrane region" description="Helical" evidence="2">
    <location>
        <begin position="38"/>
        <end position="68"/>
    </location>
</feature>
<evidence type="ECO:0000313" key="4">
    <source>
        <dbReference type="Proteomes" id="UP000054563"/>
    </source>
</evidence>
<proteinExistence type="predicted"/>
<evidence type="ECO:0000313" key="3">
    <source>
        <dbReference type="EMBL" id="KMU84990.1"/>
    </source>
</evidence>
<evidence type="ECO:0000256" key="2">
    <source>
        <dbReference type="SAM" id="Phobius"/>
    </source>
</evidence>
<dbReference type="Proteomes" id="UP000054563">
    <property type="component" value="Unassembled WGS sequence"/>
</dbReference>
<dbReference type="VEuPathDB" id="FungiDB:CIHG_02773"/>
<feature type="compositionally biased region" description="Basic and acidic residues" evidence="1">
    <location>
        <begin position="152"/>
        <end position="168"/>
    </location>
</feature>
<keyword evidence="2" id="KW-0472">Membrane</keyword>
<feature type="region of interest" description="Disordered" evidence="1">
    <location>
        <begin position="152"/>
        <end position="175"/>
    </location>
</feature>